<dbReference type="InterPro" id="IPR041588">
    <property type="entry name" value="Integrase_H2C2"/>
</dbReference>
<evidence type="ECO:0000256" key="3">
    <source>
        <dbReference type="ARBA" id="ARBA00022695"/>
    </source>
</evidence>
<sequence length="1217" mass="138977">MRGRGEQEEISGNRGNRNGGNENGGNGNGGNRNGGYGNGNGNEGGNGYNFGEFVTARECTYQDFLKCQPLSFNGTEGVVGLTRWFKKIEMVFYISNCPEKYQVKYAPCTLLNSALTWWNSHKRTIRIEAAYAMSWAELMKLMTEGNDLIAYTRRFQELVLLCTRMVPNEEDKVERFVIGLPDNIQGNVIATKPTKLQEAIRIANNLMDQKLKGYARSAEKKRRGQNVARAYMAGNNEKKEYVGSFPYCNKCKLHHAGPCTVRCGNCKRVGHITRDCTTTVTPNTLRSLTGNKTGNQTGSNKATTKAYTIGGGGANPNSNVVTGTFLFNNCYASMLFDSGADRSFVSSTFSALLDVAPSTLDTSHTFDIDLMPIELGSFDIIIDIDWLAKYHALIVCDEKVIRIPYGDEVLIIRGDDYDGESKSKLNIISCTKTQKYIQKGCQVYLAQVTPKKTEDQSKEKRLEDVPIVQEFPEVFPEDLPGLPPARQVQIDLVPGAAHELSDKGFIRPSSSPWGALVLFFKKKDGSFWMCIDYCELNRLTVKNRYLLPRIDNLFDQLQGSRAYSKINPRSGYHQLKVREEYIPKTAFMTRYGHYEFQVMPFGLTNAPAVFMDLMNQVCKPYLDRFVIVFIDDILIYSKSRKEHEGHLKLILRLLKKEELYAKFSKCEFWLSKVQFLSHVIDSEGFHVDPTKIESIKDCASPKTPTEIQKAEAAFQLLKHKLCSAPILALPKGSENFVVYCDASHKGLGTVLMQKEKVIAYASRQLKVHEKNYTIHDLELGAVVFALKMWRHYLYGTKCVVFTDHKSLQHILDEKELNMRQRRWLELLSDYDCEIQYHPGKANMVADALSWKERKENFINEDLHGMINKLEPRADGMLCLNNRSWISYFGDLRALIMHESHKSKYSIHPGSDKMYQEVKKFHWWPNMKAEIATYVRKCLTCAKVKVEYQKSSGLLVQPKIPQWKWENITMDFVTKLLKTATGQDTIWVIVDHLTKSAHFLPMREDDTLEKLTRQYLEEVVLRHGVPVSIISDRDGRFTSHFWKSLNKALGTRLDMNTAYHPQTDGQMEFSYNNNYHTSIKAAPFEALYGRKHRSPICWAKVGDSQLTGPEIICETTEKIVQIKSRDKVMLKVSPWKGVIRFGKRRKLNPHYIGPFKIIDKVGTVAYRLELPEKLSRVHSTFHDSNLKKYMADEPLAIPLDEIQIDDKLHFIKEPEAEP</sequence>
<dbReference type="Gene3D" id="3.10.10.10">
    <property type="entry name" value="HIV Type 1 Reverse Transcriptase, subunit A, domain 1"/>
    <property type="match status" value="1"/>
</dbReference>
<evidence type="ECO:0000313" key="20">
    <source>
        <dbReference type="EMBL" id="GJS67220.1"/>
    </source>
</evidence>
<keyword evidence="5" id="KW-0479">Metal-binding</keyword>
<accession>A0ABQ4XQH1</accession>
<dbReference type="InterPro" id="IPR001969">
    <property type="entry name" value="Aspartic_peptidase_AS"/>
</dbReference>
<evidence type="ECO:0000313" key="21">
    <source>
        <dbReference type="Proteomes" id="UP001151760"/>
    </source>
</evidence>
<keyword evidence="7" id="KW-0255">Endonuclease</keyword>
<keyword evidence="13" id="KW-0238">DNA-binding</keyword>
<dbReference type="Pfam" id="PF17921">
    <property type="entry name" value="Integrase_H2C2"/>
    <property type="match status" value="1"/>
</dbReference>
<dbReference type="PROSITE" id="PS50878">
    <property type="entry name" value="RT_POL"/>
    <property type="match status" value="1"/>
</dbReference>
<keyword evidence="15" id="KW-0863">Zinc-finger</keyword>
<evidence type="ECO:0000256" key="14">
    <source>
        <dbReference type="ARBA" id="ARBA00023172"/>
    </source>
</evidence>
<dbReference type="CDD" id="cd01647">
    <property type="entry name" value="RT_LTR"/>
    <property type="match status" value="1"/>
</dbReference>
<dbReference type="Proteomes" id="UP001151760">
    <property type="component" value="Unassembled WGS sequence"/>
</dbReference>
<evidence type="ECO:0000256" key="11">
    <source>
        <dbReference type="ARBA" id="ARBA00022918"/>
    </source>
</evidence>
<evidence type="ECO:0000256" key="1">
    <source>
        <dbReference type="ARBA" id="ARBA00022670"/>
    </source>
</evidence>
<feature type="domain" description="Reverse transcriptase" evidence="18">
    <location>
        <begin position="501"/>
        <end position="680"/>
    </location>
</feature>
<reference evidence="20" key="2">
    <citation type="submission" date="2022-01" db="EMBL/GenBank/DDBJ databases">
        <authorList>
            <person name="Yamashiro T."/>
            <person name="Shiraishi A."/>
            <person name="Satake H."/>
            <person name="Nakayama K."/>
        </authorList>
    </citation>
    <scope>NUCLEOTIDE SEQUENCE</scope>
</reference>
<dbReference type="Pfam" id="PF00078">
    <property type="entry name" value="RVT_1"/>
    <property type="match status" value="1"/>
</dbReference>
<keyword evidence="11 20" id="KW-0695">RNA-directed DNA polymerase</keyword>
<dbReference type="InterPro" id="IPR012337">
    <property type="entry name" value="RNaseH-like_sf"/>
</dbReference>
<dbReference type="Gene3D" id="3.10.20.370">
    <property type="match status" value="1"/>
</dbReference>
<dbReference type="InterPro" id="IPR001584">
    <property type="entry name" value="Integrase_cat-core"/>
</dbReference>
<evidence type="ECO:0000259" key="17">
    <source>
        <dbReference type="PROSITE" id="PS50158"/>
    </source>
</evidence>
<evidence type="ECO:0000256" key="6">
    <source>
        <dbReference type="ARBA" id="ARBA00022750"/>
    </source>
</evidence>
<evidence type="ECO:0000259" key="18">
    <source>
        <dbReference type="PROSITE" id="PS50878"/>
    </source>
</evidence>
<reference evidence="20" key="1">
    <citation type="journal article" date="2022" name="Int. J. Mol. Sci.">
        <title>Draft Genome of Tanacetum Coccineum: Genomic Comparison of Closely Related Tanacetum-Family Plants.</title>
        <authorList>
            <person name="Yamashiro T."/>
            <person name="Shiraishi A."/>
            <person name="Nakayama K."/>
            <person name="Satake H."/>
        </authorList>
    </citation>
    <scope>NUCLEOTIDE SEQUENCE</scope>
</reference>
<keyword evidence="4" id="KW-0540">Nuclease</keyword>
<evidence type="ECO:0000256" key="16">
    <source>
        <dbReference type="SAM" id="MobiDB-lite"/>
    </source>
</evidence>
<organism evidence="20 21">
    <name type="scientific">Tanacetum coccineum</name>
    <dbReference type="NCBI Taxonomy" id="301880"/>
    <lineage>
        <taxon>Eukaryota</taxon>
        <taxon>Viridiplantae</taxon>
        <taxon>Streptophyta</taxon>
        <taxon>Embryophyta</taxon>
        <taxon>Tracheophyta</taxon>
        <taxon>Spermatophyta</taxon>
        <taxon>Magnoliopsida</taxon>
        <taxon>eudicotyledons</taxon>
        <taxon>Gunneridae</taxon>
        <taxon>Pentapetalae</taxon>
        <taxon>asterids</taxon>
        <taxon>campanulids</taxon>
        <taxon>Asterales</taxon>
        <taxon>Asteraceae</taxon>
        <taxon>Asteroideae</taxon>
        <taxon>Anthemideae</taxon>
        <taxon>Anthemidinae</taxon>
        <taxon>Tanacetum</taxon>
    </lineage>
</organism>
<protein>
    <submittedName>
        <fullName evidence="20">Reverse transcriptase domain-containing protein</fullName>
    </submittedName>
</protein>
<dbReference type="CDD" id="cd09274">
    <property type="entry name" value="RNase_HI_RT_Ty3"/>
    <property type="match status" value="1"/>
</dbReference>
<keyword evidence="6" id="KW-0064">Aspartyl protease</keyword>
<evidence type="ECO:0000256" key="5">
    <source>
        <dbReference type="ARBA" id="ARBA00022723"/>
    </source>
</evidence>
<feature type="domain" description="CCHC-type" evidence="17">
    <location>
        <begin position="262"/>
        <end position="276"/>
    </location>
</feature>
<keyword evidence="10" id="KW-0229">DNA integration</keyword>
<dbReference type="InterPro" id="IPR036397">
    <property type="entry name" value="RNaseH_sf"/>
</dbReference>
<dbReference type="GO" id="GO:0003964">
    <property type="term" value="F:RNA-directed DNA polymerase activity"/>
    <property type="evidence" value="ECO:0007669"/>
    <property type="project" value="UniProtKB-KW"/>
</dbReference>
<evidence type="ECO:0000256" key="15">
    <source>
        <dbReference type="PROSITE-ProRule" id="PRU00047"/>
    </source>
</evidence>
<dbReference type="Gene3D" id="3.30.70.270">
    <property type="match status" value="1"/>
</dbReference>
<dbReference type="PANTHER" id="PTHR37984:SF5">
    <property type="entry name" value="PROTEIN NYNRIN-LIKE"/>
    <property type="match status" value="1"/>
</dbReference>
<dbReference type="Gene3D" id="1.10.340.70">
    <property type="match status" value="1"/>
</dbReference>
<evidence type="ECO:0000256" key="13">
    <source>
        <dbReference type="ARBA" id="ARBA00023125"/>
    </source>
</evidence>
<dbReference type="Gene3D" id="3.30.420.10">
    <property type="entry name" value="Ribonuclease H-like superfamily/Ribonuclease H"/>
    <property type="match status" value="1"/>
</dbReference>
<evidence type="ECO:0000256" key="9">
    <source>
        <dbReference type="ARBA" id="ARBA00022842"/>
    </source>
</evidence>
<keyword evidence="8" id="KW-0378">Hydrolase</keyword>
<keyword evidence="15" id="KW-0862">Zinc</keyword>
<dbReference type="InterPro" id="IPR043128">
    <property type="entry name" value="Rev_trsase/Diguanyl_cyclase"/>
</dbReference>
<keyword evidence="1" id="KW-0645">Protease</keyword>
<feature type="region of interest" description="Disordered" evidence="16">
    <location>
        <begin position="1"/>
        <end position="38"/>
    </location>
</feature>
<evidence type="ECO:0000256" key="2">
    <source>
        <dbReference type="ARBA" id="ARBA00022679"/>
    </source>
</evidence>
<dbReference type="SUPFAM" id="SSF56672">
    <property type="entry name" value="DNA/RNA polymerases"/>
    <property type="match status" value="1"/>
</dbReference>
<gene>
    <name evidence="20" type="ORF">Tco_0681784</name>
</gene>
<dbReference type="PROSITE" id="PS00141">
    <property type="entry name" value="ASP_PROTEASE"/>
    <property type="match status" value="1"/>
</dbReference>
<dbReference type="PROSITE" id="PS50994">
    <property type="entry name" value="INTEGRASE"/>
    <property type="match status" value="1"/>
</dbReference>
<keyword evidence="21" id="KW-1185">Reference proteome</keyword>
<dbReference type="Pfam" id="PF24626">
    <property type="entry name" value="SH3_Tf2-1"/>
    <property type="match status" value="1"/>
</dbReference>
<feature type="domain" description="Integrase catalytic" evidence="19">
    <location>
        <begin position="956"/>
        <end position="1067"/>
    </location>
</feature>
<dbReference type="PROSITE" id="PS50158">
    <property type="entry name" value="ZF_CCHC"/>
    <property type="match status" value="1"/>
</dbReference>
<evidence type="ECO:0000256" key="7">
    <source>
        <dbReference type="ARBA" id="ARBA00022759"/>
    </source>
</evidence>
<dbReference type="InterPro" id="IPR001878">
    <property type="entry name" value="Znf_CCHC"/>
</dbReference>
<dbReference type="InterPro" id="IPR056924">
    <property type="entry name" value="SH3_Tf2-1"/>
</dbReference>
<keyword evidence="14" id="KW-0233">DNA recombination</keyword>
<evidence type="ECO:0000256" key="4">
    <source>
        <dbReference type="ARBA" id="ARBA00022722"/>
    </source>
</evidence>
<evidence type="ECO:0000259" key="19">
    <source>
        <dbReference type="PROSITE" id="PS50994"/>
    </source>
</evidence>
<dbReference type="Pfam" id="PF17917">
    <property type="entry name" value="RT_RNaseH"/>
    <property type="match status" value="1"/>
</dbReference>
<keyword evidence="12" id="KW-0239">DNA-directed DNA polymerase</keyword>
<dbReference type="InterPro" id="IPR000477">
    <property type="entry name" value="RT_dom"/>
</dbReference>
<evidence type="ECO:0000256" key="10">
    <source>
        <dbReference type="ARBA" id="ARBA00022908"/>
    </source>
</evidence>
<name>A0ABQ4XQH1_9ASTR</name>
<keyword evidence="9" id="KW-0460">Magnesium</keyword>
<dbReference type="SUPFAM" id="SSF53098">
    <property type="entry name" value="Ribonuclease H-like"/>
    <property type="match status" value="1"/>
</dbReference>
<dbReference type="EMBL" id="BQNB010009702">
    <property type="protein sequence ID" value="GJS67220.1"/>
    <property type="molecule type" value="Genomic_DNA"/>
</dbReference>
<keyword evidence="3" id="KW-0548">Nucleotidyltransferase</keyword>
<proteinExistence type="predicted"/>
<dbReference type="Pfam" id="PF08284">
    <property type="entry name" value="RVP_2"/>
    <property type="match status" value="2"/>
</dbReference>
<keyword evidence="2" id="KW-0808">Transferase</keyword>
<dbReference type="InterPro" id="IPR041373">
    <property type="entry name" value="RT_RNaseH"/>
</dbReference>
<evidence type="ECO:0000256" key="8">
    <source>
        <dbReference type="ARBA" id="ARBA00022801"/>
    </source>
</evidence>
<evidence type="ECO:0000256" key="12">
    <source>
        <dbReference type="ARBA" id="ARBA00022932"/>
    </source>
</evidence>
<dbReference type="PANTHER" id="PTHR37984">
    <property type="entry name" value="PROTEIN CBG26694"/>
    <property type="match status" value="1"/>
</dbReference>
<dbReference type="InterPro" id="IPR050951">
    <property type="entry name" value="Retrovirus_Pol_polyprotein"/>
</dbReference>
<feature type="compositionally biased region" description="Gly residues" evidence="16">
    <location>
        <begin position="17"/>
        <end position="38"/>
    </location>
</feature>
<dbReference type="InterPro" id="IPR043502">
    <property type="entry name" value="DNA/RNA_pol_sf"/>
</dbReference>
<comment type="caution">
    <text evidence="20">The sequence shown here is derived from an EMBL/GenBank/DDBJ whole genome shotgun (WGS) entry which is preliminary data.</text>
</comment>